<gene>
    <name evidence="8" type="ORF">BSL78_06109</name>
</gene>
<dbReference type="InterPro" id="IPR020613">
    <property type="entry name" value="Thiolase_CS"/>
</dbReference>
<dbReference type="InterPro" id="IPR002155">
    <property type="entry name" value="Thiolase"/>
</dbReference>
<dbReference type="AlphaFoldDB" id="A0A2G8L9M8"/>
<dbReference type="Proteomes" id="UP000230750">
    <property type="component" value="Unassembled WGS sequence"/>
</dbReference>
<evidence type="ECO:0000259" key="6">
    <source>
        <dbReference type="Pfam" id="PF00108"/>
    </source>
</evidence>
<dbReference type="GO" id="GO:0003988">
    <property type="term" value="F:acetyl-CoA C-acyltransferase activity"/>
    <property type="evidence" value="ECO:0007669"/>
    <property type="project" value="UniProtKB-ARBA"/>
</dbReference>
<dbReference type="OrthoDB" id="5404651at2759"/>
<feature type="domain" description="Thiolase N-terminal" evidence="6">
    <location>
        <begin position="71"/>
        <end position="329"/>
    </location>
</feature>
<dbReference type="PANTHER" id="PTHR18919">
    <property type="entry name" value="ACETYL-COA C-ACYLTRANSFERASE"/>
    <property type="match status" value="1"/>
</dbReference>
<keyword evidence="4 5" id="KW-0012">Acyltransferase</keyword>
<dbReference type="InterPro" id="IPR020610">
    <property type="entry name" value="Thiolase_AS"/>
</dbReference>
<comment type="similarity">
    <text evidence="2 5">Belongs to the thiolase-like superfamily. Thiolase family.</text>
</comment>
<comment type="pathway">
    <text evidence="1">Lipid metabolism.</text>
</comment>
<dbReference type="SUPFAM" id="SSF53901">
    <property type="entry name" value="Thiolase-like"/>
    <property type="match status" value="2"/>
</dbReference>
<evidence type="ECO:0000256" key="4">
    <source>
        <dbReference type="ARBA" id="ARBA00023315"/>
    </source>
</evidence>
<dbReference type="InterPro" id="IPR020615">
    <property type="entry name" value="Thiolase_acyl_enz_int_AS"/>
</dbReference>
<protein>
    <submittedName>
        <fullName evidence="8">Putative acetyl-CoA acetyltransferase, cytosolic</fullName>
    </submittedName>
</protein>
<keyword evidence="3 5" id="KW-0808">Transferase</keyword>
<dbReference type="FunFam" id="3.40.47.10:FF:000010">
    <property type="entry name" value="Acetyl-CoA acetyltransferase (Thiolase)"/>
    <property type="match status" value="1"/>
</dbReference>
<name>A0A2G8L9M8_STIJA</name>
<dbReference type="InterPro" id="IPR020617">
    <property type="entry name" value="Thiolase_C"/>
</dbReference>
<evidence type="ECO:0000259" key="7">
    <source>
        <dbReference type="Pfam" id="PF02803"/>
    </source>
</evidence>
<dbReference type="Pfam" id="PF00108">
    <property type="entry name" value="Thiolase_N"/>
    <property type="match status" value="1"/>
</dbReference>
<dbReference type="PROSITE" id="PS00737">
    <property type="entry name" value="THIOLASE_2"/>
    <property type="match status" value="1"/>
</dbReference>
<comment type="caution">
    <text evidence="8">The sequence shown here is derived from an EMBL/GenBank/DDBJ whole genome shotgun (WGS) entry which is preliminary data.</text>
</comment>
<feature type="domain" description="Thiolase C-terminal" evidence="7">
    <location>
        <begin position="337"/>
        <end position="459"/>
    </location>
</feature>
<evidence type="ECO:0000256" key="1">
    <source>
        <dbReference type="ARBA" id="ARBA00005189"/>
    </source>
</evidence>
<dbReference type="STRING" id="307972.A0A2G8L9M8"/>
<proteinExistence type="inferred from homology"/>
<organism evidence="8 9">
    <name type="scientific">Stichopus japonicus</name>
    <name type="common">Sea cucumber</name>
    <dbReference type="NCBI Taxonomy" id="307972"/>
    <lineage>
        <taxon>Eukaryota</taxon>
        <taxon>Metazoa</taxon>
        <taxon>Echinodermata</taxon>
        <taxon>Eleutherozoa</taxon>
        <taxon>Echinozoa</taxon>
        <taxon>Holothuroidea</taxon>
        <taxon>Aspidochirotacea</taxon>
        <taxon>Aspidochirotida</taxon>
        <taxon>Stichopodidae</taxon>
        <taxon>Apostichopus</taxon>
    </lineage>
</organism>
<dbReference type="PROSITE" id="PS00099">
    <property type="entry name" value="THIOLASE_3"/>
    <property type="match status" value="1"/>
</dbReference>
<dbReference type="PANTHER" id="PTHR18919:SF107">
    <property type="entry name" value="ACETYL-COA ACETYLTRANSFERASE, CYTOSOLIC"/>
    <property type="match status" value="1"/>
</dbReference>
<dbReference type="InterPro" id="IPR016039">
    <property type="entry name" value="Thiolase-like"/>
</dbReference>
<dbReference type="Gene3D" id="3.40.47.10">
    <property type="match status" value="2"/>
</dbReference>
<keyword evidence="9" id="KW-1185">Reference proteome</keyword>
<dbReference type="EMBL" id="MRZV01000158">
    <property type="protein sequence ID" value="PIK56968.1"/>
    <property type="molecule type" value="Genomic_DNA"/>
</dbReference>
<reference evidence="8 9" key="1">
    <citation type="journal article" date="2017" name="PLoS Biol.">
        <title>The sea cucumber genome provides insights into morphological evolution and visceral regeneration.</title>
        <authorList>
            <person name="Zhang X."/>
            <person name="Sun L."/>
            <person name="Yuan J."/>
            <person name="Sun Y."/>
            <person name="Gao Y."/>
            <person name="Zhang L."/>
            <person name="Li S."/>
            <person name="Dai H."/>
            <person name="Hamel J.F."/>
            <person name="Liu C."/>
            <person name="Yu Y."/>
            <person name="Liu S."/>
            <person name="Lin W."/>
            <person name="Guo K."/>
            <person name="Jin S."/>
            <person name="Xu P."/>
            <person name="Storey K.B."/>
            <person name="Huan P."/>
            <person name="Zhang T."/>
            <person name="Zhou Y."/>
            <person name="Zhang J."/>
            <person name="Lin C."/>
            <person name="Li X."/>
            <person name="Xing L."/>
            <person name="Huo D."/>
            <person name="Sun M."/>
            <person name="Wang L."/>
            <person name="Mercier A."/>
            <person name="Li F."/>
            <person name="Yang H."/>
            <person name="Xiang J."/>
        </authorList>
    </citation>
    <scope>NUCLEOTIDE SEQUENCE [LARGE SCALE GENOMIC DNA]</scope>
    <source>
        <strain evidence="8">Shaxun</strain>
        <tissue evidence="8">Muscle</tissue>
    </source>
</reference>
<sequence>MCLQISVKQPVRDLHAAPRLQQYSVVPVITAKTLHPCPVHINSNQACAGKRTLTPDQILVKKTTVDMAESVVIVSAVRTPVGSLNGALATVPAHDLGKLVIKTALEKAQIDPGDVSEVILGQVLTAAQGQNPARQASINSGIPNTVPACTVNMVCGSGLRTVVLGSQAIQLGDSKIVVSGGQESMSQAHHAVHMRSEFRFGDSQLKDTLIVDGLQDAFSGCHMGITAENVAKQWKVSREDQDNFSLQSQLKTEKAQTEGHFNDEIVPVSVKVKKNTIEVTTDEFPRKGSKIEGFTKLRPAFIQDGTGTVTAGTSSGINDGAAAIILMSKIEADKRGLTPLAHVVAWAQAGVDPSIMGTGPIPAIKKALDKASWKISDVDLFEVNEAFAAQSIAVVRELGIPEEKVNVSGGAIAIGHPIGASGARILVTLLHALKRTNQHKGIAALCVGGGMGIAVCVERP</sequence>
<evidence type="ECO:0000256" key="2">
    <source>
        <dbReference type="ARBA" id="ARBA00010982"/>
    </source>
</evidence>
<dbReference type="NCBIfam" id="TIGR01930">
    <property type="entry name" value="AcCoA-C-Actrans"/>
    <property type="match status" value="1"/>
</dbReference>
<dbReference type="InterPro" id="IPR020616">
    <property type="entry name" value="Thiolase_N"/>
</dbReference>
<accession>A0A2G8L9M8</accession>
<dbReference type="PROSITE" id="PS00098">
    <property type="entry name" value="THIOLASE_1"/>
    <property type="match status" value="1"/>
</dbReference>
<evidence type="ECO:0000313" key="8">
    <source>
        <dbReference type="EMBL" id="PIK56968.1"/>
    </source>
</evidence>
<evidence type="ECO:0000313" key="9">
    <source>
        <dbReference type="Proteomes" id="UP000230750"/>
    </source>
</evidence>
<dbReference type="CDD" id="cd00751">
    <property type="entry name" value="thiolase"/>
    <property type="match status" value="1"/>
</dbReference>
<evidence type="ECO:0000256" key="5">
    <source>
        <dbReference type="RuleBase" id="RU003557"/>
    </source>
</evidence>
<evidence type="ECO:0000256" key="3">
    <source>
        <dbReference type="ARBA" id="ARBA00022679"/>
    </source>
</evidence>
<dbReference type="Pfam" id="PF02803">
    <property type="entry name" value="Thiolase_C"/>
    <property type="match status" value="1"/>
</dbReference>